<dbReference type="Gene3D" id="3.10.520.10">
    <property type="entry name" value="ApbE-like domains"/>
    <property type="match status" value="1"/>
</dbReference>
<dbReference type="InterPro" id="IPR003374">
    <property type="entry name" value="ApbE-like_sf"/>
</dbReference>
<evidence type="ECO:0000256" key="1">
    <source>
        <dbReference type="ARBA" id="ARBA00011955"/>
    </source>
</evidence>
<feature type="binding site" evidence="11">
    <location>
        <position position="290"/>
    </location>
    <ligand>
        <name>Mg(2+)</name>
        <dbReference type="ChEBI" id="CHEBI:18420"/>
    </ligand>
</feature>
<protein>
    <recommendedName>
        <fullName evidence="2 10">FAD:protein FMN transferase</fullName>
        <ecNumber evidence="1 10">2.7.1.180</ecNumber>
    </recommendedName>
    <alternativeName>
        <fullName evidence="8 10">Flavin transferase</fullName>
    </alternativeName>
</protein>
<dbReference type="Proteomes" id="UP000011704">
    <property type="component" value="Unassembled WGS sequence"/>
</dbReference>
<keyword evidence="14" id="KW-1185">Reference proteome</keyword>
<keyword evidence="12" id="KW-0732">Signal</keyword>
<keyword evidence="12" id="KW-0449">Lipoprotein</keyword>
<comment type="subcellular location">
    <subcellularLocation>
        <location evidence="12">Cell inner membrane</location>
        <topology evidence="12">Lipid-anchor</topology>
        <orientation evidence="12">Periplasmic side</orientation>
    </subcellularLocation>
</comment>
<sequence>MTPARLYFMCIFLCIALSGAACSQSSTAEPVRRTQFIMGTLVEITIVNADAKVAQTAANQAFDEMSRIEKLMSTYIADSEISRINEAAGKEALPVSAEVLEIIQSGIAWGEKTKGIFDISIHPLVETWDFDGGGETVPSPEQLKTATGLVNFRDIRIQGNTVRLAREGMAINLGGIAKGYAVDRAITILKGLVPNGIINAGGDLYAFGQRGPDRPWVIGLQHPRKPQGVLASFALANQGVATSGDYQRYFMKGEKRYHHILDPATGLPAEGPISVTVMAPTVMDADALSTAVFIMGKEKASNGSSRWTTWK</sequence>
<dbReference type="OrthoDB" id="9778595at2"/>
<evidence type="ECO:0000313" key="13">
    <source>
        <dbReference type="EMBL" id="CCQ91157.1"/>
    </source>
</evidence>
<dbReference type="AlphaFoldDB" id="M1YZL2"/>
<evidence type="ECO:0000256" key="2">
    <source>
        <dbReference type="ARBA" id="ARBA00016337"/>
    </source>
</evidence>
<dbReference type="InterPro" id="IPR024932">
    <property type="entry name" value="ApbE"/>
</dbReference>
<comment type="similarity">
    <text evidence="10 12">Belongs to the ApbE family.</text>
</comment>
<feature type="binding site" evidence="11">
    <location>
        <position position="286"/>
    </location>
    <ligand>
        <name>Mg(2+)</name>
        <dbReference type="ChEBI" id="CHEBI:18420"/>
    </ligand>
</feature>
<evidence type="ECO:0000256" key="6">
    <source>
        <dbReference type="ARBA" id="ARBA00022827"/>
    </source>
</evidence>
<evidence type="ECO:0000256" key="10">
    <source>
        <dbReference type="PIRNR" id="PIRNR006268"/>
    </source>
</evidence>
<evidence type="ECO:0000256" key="8">
    <source>
        <dbReference type="ARBA" id="ARBA00031306"/>
    </source>
</evidence>
<evidence type="ECO:0000256" key="3">
    <source>
        <dbReference type="ARBA" id="ARBA00022630"/>
    </source>
</evidence>
<dbReference type="EMBL" id="CAQJ01000065">
    <property type="protein sequence ID" value="CCQ91157.1"/>
    <property type="molecule type" value="Genomic_DNA"/>
</dbReference>
<keyword evidence="3 10" id="KW-0285">Flavoprotein</keyword>
<name>M1YZL2_NITG3</name>
<reference evidence="13 14" key="1">
    <citation type="journal article" date="2013" name="Front. Microbiol.">
        <title>The genome of Nitrospina gracilis illuminates the metabolism and evolution of the major marine nitrite oxidizer.</title>
        <authorList>
            <person name="Luecker S."/>
            <person name="Nowka B."/>
            <person name="Rattei T."/>
            <person name="Spieck E."/>
            <person name="and Daims H."/>
        </authorList>
    </citation>
    <scope>NUCLEOTIDE SEQUENCE [LARGE SCALE GENOMIC DNA]</scope>
    <source>
        <strain evidence="13 14">3/211</strain>
    </source>
</reference>
<keyword evidence="5 10" id="KW-0479">Metal-binding</keyword>
<dbReference type="InParanoid" id="M1YZL2"/>
<evidence type="ECO:0000256" key="4">
    <source>
        <dbReference type="ARBA" id="ARBA00022679"/>
    </source>
</evidence>
<proteinExistence type="inferred from homology"/>
<feature type="binding site" evidence="11">
    <location>
        <position position="175"/>
    </location>
    <ligand>
        <name>Mg(2+)</name>
        <dbReference type="ChEBI" id="CHEBI:18420"/>
    </ligand>
</feature>
<evidence type="ECO:0000256" key="9">
    <source>
        <dbReference type="ARBA" id="ARBA00048540"/>
    </source>
</evidence>
<evidence type="ECO:0000256" key="11">
    <source>
        <dbReference type="PIRSR" id="PIRSR006268-2"/>
    </source>
</evidence>
<keyword evidence="12" id="KW-0472">Membrane</keyword>
<feature type="chain" id="PRO_5005969418" description="FAD:protein FMN transferase" evidence="12">
    <location>
        <begin position="29"/>
        <end position="311"/>
    </location>
</feature>
<dbReference type="SUPFAM" id="SSF143631">
    <property type="entry name" value="ApbE-like"/>
    <property type="match status" value="1"/>
</dbReference>
<comment type="catalytic activity">
    <reaction evidence="9 10 12">
        <text>L-threonyl-[protein] + FAD = FMN-L-threonyl-[protein] + AMP + H(+)</text>
        <dbReference type="Rhea" id="RHEA:36847"/>
        <dbReference type="Rhea" id="RHEA-COMP:11060"/>
        <dbReference type="Rhea" id="RHEA-COMP:11061"/>
        <dbReference type="ChEBI" id="CHEBI:15378"/>
        <dbReference type="ChEBI" id="CHEBI:30013"/>
        <dbReference type="ChEBI" id="CHEBI:57692"/>
        <dbReference type="ChEBI" id="CHEBI:74257"/>
        <dbReference type="ChEBI" id="CHEBI:456215"/>
        <dbReference type="EC" id="2.7.1.180"/>
    </reaction>
</comment>
<dbReference type="GO" id="GO:0016740">
    <property type="term" value="F:transferase activity"/>
    <property type="evidence" value="ECO:0007669"/>
    <property type="project" value="UniProtKB-UniRule"/>
</dbReference>
<evidence type="ECO:0000313" key="14">
    <source>
        <dbReference type="Proteomes" id="UP000011704"/>
    </source>
</evidence>
<dbReference type="PANTHER" id="PTHR30040:SF2">
    <property type="entry name" value="FAD:PROTEIN FMN TRANSFERASE"/>
    <property type="match status" value="1"/>
</dbReference>
<keyword evidence="7 10" id="KW-0460">Magnesium</keyword>
<dbReference type="PIRSF" id="PIRSF006268">
    <property type="entry name" value="ApbE"/>
    <property type="match status" value="1"/>
</dbReference>
<keyword evidence="6 10" id="KW-0274">FAD</keyword>
<dbReference type="STRING" id="1266370.NITGR_590033"/>
<feature type="signal peptide" evidence="12">
    <location>
        <begin position="1"/>
        <end position="28"/>
    </location>
</feature>
<dbReference type="HOGENOM" id="CLU_044403_5_1_0"/>
<comment type="function">
    <text evidence="12">Flavin transferase that catalyzes the transfer of the FMN moiety of FAD and its covalent binding to the hydroxyl group of a threonine residue in a target flavoprotein.</text>
</comment>
<keyword evidence="12" id="KW-1003">Cell membrane</keyword>
<keyword evidence="12" id="KW-0997">Cell inner membrane</keyword>
<comment type="cofactor">
    <cofactor evidence="11">
        <name>Mg(2+)</name>
        <dbReference type="ChEBI" id="CHEBI:18420"/>
    </cofactor>
    <cofactor evidence="11">
        <name>Mn(2+)</name>
        <dbReference type="ChEBI" id="CHEBI:29035"/>
    </cofactor>
    <text evidence="11">Magnesium. Can also use manganese.</text>
</comment>
<accession>M1YZL2</accession>
<dbReference type="Pfam" id="PF02424">
    <property type="entry name" value="ApbE"/>
    <property type="match status" value="1"/>
</dbReference>
<dbReference type="PROSITE" id="PS51257">
    <property type="entry name" value="PROKAR_LIPOPROTEIN"/>
    <property type="match status" value="1"/>
</dbReference>
<dbReference type="FunCoup" id="M1YZL2">
    <property type="interactions" value="75"/>
</dbReference>
<dbReference type="RefSeq" id="WP_005009485.1">
    <property type="nucleotide sequence ID" value="NZ_HG422173.1"/>
</dbReference>
<dbReference type="GO" id="GO:0005886">
    <property type="term" value="C:plasma membrane"/>
    <property type="evidence" value="ECO:0007669"/>
    <property type="project" value="UniProtKB-SubCell"/>
</dbReference>
<gene>
    <name evidence="13" type="ORF">NITGR_590033</name>
</gene>
<keyword evidence="4 10" id="KW-0808">Transferase</keyword>
<comment type="caution">
    <text evidence="13">The sequence shown here is derived from an EMBL/GenBank/DDBJ whole genome shotgun (WGS) entry which is preliminary data.</text>
</comment>
<evidence type="ECO:0000256" key="12">
    <source>
        <dbReference type="RuleBase" id="RU363002"/>
    </source>
</evidence>
<organism evidence="13 14">
    <name type="scientific">Nitrospina gracilis (strain 3/211)</name>
    <dbReference type="NCBI Taxonomy" id="1266370"/>
    <lineage>
        <taxon>Bacteria</taxon>
        <taxon>Pseudomonadati</taxon>
        <taxon>Nitrospinota/Tectimicrobiota group</taxon>
        <taxon>Nitrospinota</taxon>
        <taxon>Nitrospinia</taxon>
        <taxon>Nitrospinales</taxon>
        <taxon>Nitrospinaceae</taxon>
        <taxon>Nitrospina</taxon>
    </lineage>
</organism>
<dbReference type="GO" id="GO:0046872">
    <property type="term" value="F:metal ion binding"/>
    <property type="evidence" value="ECO:0007669"/>
    <property type="project" value="UniProtKB-UniRule"/>
</dbReference>
<evidence type="ECO:0000256" key="7">
    <source>
        <dbReference type="ARBA" id="ARBA00022842"/>
    </source>
</evidence>
<dbReference type="PANTHER" id="PTHR30040">
    <property type="entry name" value="THIAMINE BIOSYNTHESIS LIPOPROTEIN APBE"/>
    <property type="match status" value="1"/>
</dbReference>
<dbReference type="EC" id="2.7.1.180" evidence="1 10"/>
<evidence type="ECO:0000256" key="5">
    <source>
        <dbReference type="ARBA" id="ARBA00022723"/>
    </source>
</evidence>